<evidence type="ECO:0000313" key="2">
    <source>
        <dbReference type="Proteomes" id="UP000784700"/>
    </source>
</evidence>
<gene>
    <name evidence="1" type="ORF">DY130_01850</name>
</gene>
<dbReference type="PANTHER" id="PTHR33408:SF2">
    <property type="entry name" value="TRANSPOSASE DDE DOMAIN-CONTAINING PROTEIN"/>
    <property type="match status" value="1"/>
</dbReference>
<accession>A0A9Q8MTU7</accession>
<dbReference type="Proteomes" id="UP000784700">
    <property type="component" value="Unassembled WGS sequence"/>
</dbReference>
<dbReference type="EMBL" id="QUBG01000002">
    <property type="protein sequence ID" value="TPR44956.1"/>
    <property type="molecule type" value="Genomic_DNA"/>
</dbReference>
<dbReference type="AlphaFoldDB" id="A0A9Q8MTU7"/>
<reference evidence="1" key="1">
    <citation type="submission" date="2018-08" db="EMBL/GenBank/DDBJ databases">
        <title>Comparative genomics of wild bee and flower associated Lactobacillus reveals potential adaptation to the bee host.</title>
        <authorList>
            <person name="Vuong H.Q."/>
            <person name="Mcfrederick Q.S."/>
        </authorList>
    </citation>
    <scope>NUCLEOTIDE SEQUENCE</scope>
    <source>
        <strain evidence="1">HV_63</strain>
    </source>
</reference>
<proteinExistence type="predicted"/>
<dbReference type="PANTHER" id="PTHR33408">
    <property type="entry name" value="TRANSPOSASE"/>
    <property type="match status" value="1"/>
</dbReference>
<protein>
    <submittedName>
        <fullName evidence="1">IS1182 family transposase</fullName>
    </submittedName>
</protein>
<organism evidence="1 2">
    <name type="scientific">Apilactobacillus micheneri</name>
    <dbReference type="NCBI Taxonomy" id="1899430"/>
    <lineage>
        <taxon>Bacteria</taxon>
        <taxon>Bacillati</taxon>
        <taxon>Bacillota</taxon>
        <taxon>Bacilli</taxon>
        <taxon>Lactobacillales</taxon>
        <taxon>Lactobacillaceae</taxon>
        <taxon>Apilactobacillus</taxon>
    </lineage>
</organism>
<name>A0A9Q8MTU7_9LACO</name>
<feature type="non-terminal residue" evidence="1">
    <location>
        <position position="1"/>
    </location>
</feature>
<sequence length="166" mass="19707">TKYLRKNYYIDDVSFIDGTKILANANKYSFVWRKNIIRFDKLNREAIIKLLHDMNDVKYVGEIPDGSDISTSELDEIIIHLENCLADLNDQIKQNKKLSSNSNKQRRRKLKSIKRKLRFRKDKLVEYQETNKIFDNRNSYSKTDHDATFMRVKKDPMLNGQLKTCL</sequence>
<evidence type="ECO:0000313" key="1">
    <source>
        <dbReference type="EMBL" id="TPR44956.1"/>
    </source>
</evidence>
<comment type="caution">
    <text evidence="1">The sequence shown here is derived from an EMBL/GenBank/DDBJ whole genome shotgun (WGS) entry which is preliminary data.</text>
</comment>